<evidence type="ECO:0000313" key="8">
    <source>
        <dbReference type="EMBL" id="GIZ45384.1"/>
    </source>
</evidence>
<feature type="transmembrane region" description="Helical" evidence="7">
    <location>
        <begin position="249"/>
        <end position="269"/>
    </location>
</feature>
<dbReference type="AlphaFoldDB" id="A0A9P3CJ44"/>
<keyword evidence="4 7" id="KW-1133">Transmembrane helix</keyword>
<feature type="transmembrane region" description="Helical" evidence="7">
    <location>
        <begin position="417"/>
        <end position="438"/>
    </location>
</feature>
<dbReference type="GeneID" id="68294130"/>
<proteinExistence type="predicted"/>
<dbReference type="RefSeq" id="XP_044659871.1">
    <property type="nucleotide sequence ID" value="XM_044803936.1"/>
</dbReference>
<evidence type="ECO:0000256" key="2">
    <source>
        <dbReference type="ARBA" id="ARBA00022448"/>
    </source>
</evidence>
<dbReference type="Pfam" id="PF07690">
    <property type="entry name" value="MFS_1"/>
    <property type="match status" value="1"/>
</dbReference>
<evidence type="ECO:0000313" key="9">
    <source>
        <dbReference type="Proteomes" id="UP000825890"/>
    </source>
</evidence>
<evidence type="ECO:0008006" key="10">
    <source>
        <dbReference type="Google" id="ProtNLM"/>
    </source>
</evidence>
<gene>
    <name evidence="8" type="ORF">CKM354_000855500</name>
</gene>
<dbReference type="OrthoDB" id="3639251at2759"/>
<sequence>MTSFSTHTSDLSASIKRGDSQPDKKAILEDEKSHVFHTAQEEISPSASLSCPSFTEKEQKGIIRRIDVRVVLLLSLMYTCSLIDRVQIGLAMITGMGADLSLTGTQYTTINAVFFGPYVVLQFPSTILLRKIGPKRFLASTTLLWGMVTIAGGFVRKYEDMIALRCVLGACEAGFFPACLYLLMVWYPRYDLQKRNAALLIIGMVSSAFSGILAFGISHLSGHGVGPSFWGKLNVQTGVRESGIAGWRWIFILYGTATCFVSILSWWVLVDFPDKIALGTAHKTFQFLTKEEATLAIQRIEADRKDVMPTEFNLKEYINNAWDLKLWVFSLMILCQATVGYGIGFALPFLLMEGMGFSLTVSQCLCTPPYVLAGVSTWFVAYYSDKWRIRSPFVLVNSCFAFVGICLIGYVKTAGVRYFGVFLAAVAGLANSPCLLTWQANNVRGQWKRALVSTFAVGAGAIGGVIGSLVFKPGDVPHYTMGIATCLVAQGLIIFLVLLLLWKFTRANRRAASGGKLIGGLPGFRYTL</sequence>
<feature type="transmembrane region" description="Helical" evidence="7">
    <location>
        <begin position="357"/>
        <end position="381"/>
    </location>
</feature>
<feature type="transmembrane region" description="Helical" evidence="7">
    <location>
        <begin position="326"/>
        <end position="351"/>
    </location>
</feature>
<feature type="transmembrane region" description="Helical" evidence="7">
    <location>
        <begin position="137"/>
        <end position="156"/>
    </location>
</feature>
<protein>
    <recommendedName>
        <fullName evidence="10">Phthalate transporter</fullName>
    </recommendedName>
</protein>
<dbReference type="PANTHER" id="PTHR43791">
    <property type="entry name" value="PERMEASE-RELATED"/>
    <property type="match status" value="1"/>
</dbReference>
<dbReference type="PANTHER" id="PTHR43791:SF47">
    <property type="entry name" value="MAJOR FACILITATOR SUPERFAMILY (MFS) PROFILE DOMAIN-CONTAINING PROTEIN-RELATED"/>
    <property type="match status" value="1"/>
</dbReference>
<feature type="transmembrane region" description="Helical" evidence="7">
    <location>
        <begin position="477"/>
        <end position="502"/>
    </location>
</feature>
<keyword evidence="5 7" id="KW-0472">Membrane</keyword>
<dbReference type="GO" id="GO:0022857">
    <property type="term" value="F:transmembrane transporter activity"/>
    <property type="evidence" value="ECO:0007669"/>
    <property type="project" value="InterPro"/>
</dbReference>
<evidence type="ECO:0000256" key="6">
    <source>
        <dbReference type="SAM" id="MobiDB-lite"/>
    </source>
</evidence>
<keyword evidence="3 7" id="KW-0812">Transmembrane</keyword>
<evidence type="ECO:0000256" key="7">
    <source>
        <dbReference type="SAM" id="Phobius"/>
    </source>
</evidence>
<dbReference type="InterPro" id="IPR036259">
    <property type="entry name" value="MFS_trans_sf"/>
</dbReference>
<accession>A0A9P3CJ44</accession>
<evidence type="ECO:0000256" key="3">
    <source>
        <dbReference type="ARBA" id="ARBA00022692"/>
    </source>
</evidence>
<feature type="transmembrane region" description="Helical" evidence="7">
    <location>
        <begin position="105"/>
        <end position="125"/>
    </location>
</feature>
<dbReference type="Gene3D" id="1.20.1250.20">
    <property type="entry name" value="MFS general substrate transporter like domains"/>
    <property type="match status" value="2"/>
</dbReference>
<feature type="transmembrane region" description="Helical" evidence="7">
    <location>
        <begin position="70"/>
        <end position="93"/>
    </location>
</feature>
<feature type="compositionally biased region" description="Polar residues" evidence="6">
    <location>
        <begin position="1"/>
        <end position="12"/>
    </location>
</feature>
<comment type="caution">
    <text evidence="8">The sequence shown here is derived from an EMBL/GenBank/DDBJ whole genome shotgun (WGS) entry which is preliminary data.</text>
</comment>
<comment type="subcellular location">
    <subcellularLocation>
        <location evidence="1">Membrane</location>
        <topology evidence="1">Multi-pass membrane protein</topology>
    </subcellularLocation>
</comment>
<keyword evidence="9" id="KW-1185">Reference proteome</keyword>
<evidence type="ECO:0000256" key="5">
    <source>
        <dbReference type="ARBA" id="ARBA00023136"/>
    </source>
</evidence>
<dbReference type="GO" id="GO:0016020">
    <property type="term" value="C:membrane"/>
    <property type="evidence" value="ECO:0007669"/>
    <property type="project" value="UniProtKB-SubCell"/>
</dbReference>
<feature type="transmembrane region" description="Helical" evidence="7">
    <location>
        <begin position="162"/>
        <end position="186"/>
    </location>
</feature>
<feature type="transmembrane region" description="Helical" evidence="7">
    <location>
        <begin position="450"/>
        <end position="471"/>
    </location>
</feature>
<dbReference type="Proteomes" id="UP000825890">
    <property type="component" value="Unassembled WGS sequence"/>
</dbReference>
<keyword evidence="2" id="KW-0813">Transport</keyword>
<reference evidence="8 9" key="1">
    <citation type="submission" date="2021-01" db="EMBL/GenBank/DDBJ databases">
        <title>Cercospora kikuchii MAFF 305040 whole genome shotgun sequence.</title>
        <authorList>
            <person name="Kashiwa T."/>
            <person name="Suzuki T."/>
        </authorList>
    </citation>
    <scope>NUCLEOTIDE SEQUENCE [LARGE SCALE GENOMIC DNA]</scope>
    <source>
        <strain evidence="8 9">MAFF 305040</strain>
    </source>
</reference>
<feature type="region of interest" description="Disordered" evidence="6">
    <location>
        <begin position="1"/>
        <end position="24"/>
    </location>
</feature>
<organism evidence="8 9">
    <name type="scientific">Cercospora kikuchii</name>
    <dbReference type="NCBI Taxonomy" id="84275"/>
    <lineage>
        <taxon>Eukaryota</taxon>
        <taxon>Fungi</taxon>
        <taxon>Dikarya</taxon>
        <taxon>Ascomycota</taxon>
        <taxon>Pezizomycotina</taxon>
        <taxon>Dothideomycetes</taxon>
        <taxon>Dothideomycetidae</taxon>
        <taxon>Mycosphaerellales</taxon>
        <taxon>Mycosphaerellaceae</taxon>
        <taxon>Cercospora</taxon>
    </lineage>
</organism>
<name>A0A9P3CJ44_9PEZI</name>
<dbReference type="SUPFAM" id="SSF103473">
    <property type="entry name" value="MFS general substrate transporter"/>
    <property type="match status" value="1"/>
</dbReference>
<evidence type="ECO:0000256" key="1">
    <source>
        <dbReference type="ARBA" id="ARBA00004141"/>
    </source>
</evidence>
<dbReference type="InterPro" id="IPR011701">
    <property type="entry name" value="MFS"/>
</dbReference>
<evidence type="ECO:0000256" key="4">
    <source>
        <dbReference type="ARBA" id="ARBA00022989"/>
    </source>
</evidence>
<feature type="transmembrane region" description="Helical" evidence="7">
    <location>
        <begin position="393"/>
        <end position="411"/>
    </location>
</feature>
<dbReference type="EMBL" id="BOLY01000005">
    <property type="protein sequence ID" value="GIZ45384.1"/>
    <property type="molecule type" value="Genomic_DNA"/>
</dbReference>
<feature type="transmembrane region" description="Helical" evidence="7">
    <location>
        <begin position="198"/>
        <end position="220"/>
    </location>
</feature>